<reference evidence="5 6" key="1">
    <citation type="journal article" date="2010" name="Stand. Genomic Sci.">
        <title>Complete genome sequence of Arcobacter nitrofigilis type strain (CI).</title>
        <authorList>
            <person name="Pati A."/>
            <person name="Gronow S."/>
            <person name="Lapidus A."/>
            <person name="Copeland A."/>
            <person name="Glavina Del Rio T."/>
            <person name="Nolan M."/>
            <person name="Lucas S."/>
            <person name="Tice H."/>
            <person name="Cheng J.F."/>
            <person name="Han C."/>
            <person name="Chertkov O."/>
            <person name="Bruce D."/>
            <person name="Tapia R."/>
            <person name="Goodwin L."/>
            <person name="Pitluck S."/>
            <person name="Liolios K."/>
            <person name="Ivanova N."/>
            <person name="Mavromatis K."/>
            <person name="Chen A."/>
            <person name="Palaniappan K."/>
            <person name="Land M."/>
            <person name="Hauser L."/>
            <person name="Chang Y.J."/>
            <person name="Jeffries C.D."/>
            <person name="Detter J.C."/>
            <person name="Rohde M."/>
            <person name="Goker M."/>
            <person name="Bristow J."/>
            <person name="Eisen J.A."/>
            <person name="Markowitz V."/>
            <person name="Hugenholtz P."/>
            <person name="Klenk H.P."/>
            <person name="Kyrpides N.C."/>
        </authorList>
    </citation>
    <scope>NUCLEOTIDE SEQUENCE [LARGE SCALE GENOMIC DNA]</scope>
    <source>
        <strain evidence="6">ATCC 33309 / DSM 7299 / CCUG 15893 / LMG 7604 / NCTC 12251 / CI</strain>
    </source>
</reference>
<dbReference type="EMBL" id="CP001999">
    <property type="protein sequence ID" value="ADG94451.1"/>
    <property type="molecule type" value="Genomic_DNA"/>
</dbReference>
<dbReference type="PROSITE" id="PS00211">
    <property type="entry name" value="ABC_TRANSPORTER_1"/>
    <property type="match status" value="1"/>
</dbReference>
<dbReference type="GO" id="GO:0005524">
    <property type="term" value="F:ATP binding"/>
    <property type="evidence" value="ECO:0007669"/>
    <property type="project" value="UniProtKB-KW"/>
</dbReference>
<gene>
    <name evidence="5" type="ordered locus">Arnit_2803</name>
</gene>
<accession>D5V731</accession>
<evidence type="ECO:0000259" key="4">
    <source>
        <dbReference type="PROSITE" id="PS50893"/>
    </source>
</evidence>
<dbReference type="PANTHER" id="PTHR42781">
    <property type="entry name" value="SPERMIDINE/PUTRESCINE IMPORT ATP-BINDING PROTEIN POTA"/>
    <property type="match status" value="1"/>
</dbReference>
<dbReference type="Gene3D" id="3.40.50.300">
    <property type="entry name" value="P-loop containing nucleotide triphosphate hydrolases"/>
    <property type="match status" value="1"/>
</dbReference>
<dbReference type="PANTHER" id="PTHR42781:SF8">
    <property type="entry name" value="BICARBONATE TRANSPORT ATP-BINDING PROTEIN CMPC"/>
    <property type="match status" value="1"/>
</dbReference>
<dbReference type="RefSeq" id="WP_013136596.1">
    <property type="nucleotide sequence ID" value="NC_014166.1"/>
</dbReference>
<dbReference type="OrthoDB" id="9814623at2"/>
<keyword evidence="6" id="KW-1185">Reference proteome</keyword>
<dbReference type="Proteomes" id="UP000000939">
    <property type="component" value="Chromosome"/>
</dbReference>
<dbReference type="KEGG" id="ant:Arnit_2803"/>
<evidence type="ECO:0000256" key="3">
    <source>
        <dbReference type="ARBA" id="ARBA00022840"/>
    </source>
</evidence>
<dbReference type="STRING" id="572480.Arnit_2803"/>
<proteinExistence type="predicted"/>
<dbReference type="PROSITE" id="PS50893">
    <property type="entry name" value="ABC_TRANSPORTER_2"/>
    <property type="match status" value="1"/>
</dbReference>
<keyword evidence="1" id="KW-0813">Transport</keyword>
<dbReference type="eggNOG" id="COG1116">
    <property type="taxonomic scope" value="Bacteria"/>
</dbReference>
<dbReference type="InterPro" id="IPR050093">
    <property type="entry name" value="ABC_SmlMolc_Importer"/>
</dbReference>
<dbReference type="AlphaFoldDB" id="D5V731"/>
<feature type="domain" description="ABC transporter" evidence="4">
    <location>
        <begin position="2"/>
        <end position="216"/>
    </location>
</feature>
<keyword evidence="3" id="KW-0067">ATP-binding</keyword>
<dbReference type="SMART" id="SM00382">
    <property type="entry name" value="AAA"/>
    <property type="match status" value="1"/>
</dbReference>
<dbReference type="InterPro" id="IPR027417">
    <property type="entry name" value="P-loop_NTPase"/>
</dbReference>
<evidence type="ECO:0000313" key="5">
    <source>
        <dbReference type="EMBL" id="ADG94451.1"/>
    </source>
</evidence>
<dbReference type="Pfam" id="PF00005">
    <property type="entry name" value="ABC_tran"/>
    <property type="match status" value="1"/>
</dbReference>
<keyword evidence="2" id="KW-0547">Nucleotide-binding</keyword>
<dbReference type="InterPro" id="IPR003593">
    <property type="entry name" value="AAA+_ATPase"/>
</dbReference>
<evidence type="ECO:0000256" key="2">
    <source>
        <dbReference type="ARBA" id="ARBA00022741"/>
    </source>
</evidence>
<dbReference type="HOGENOM" id="CLU_000604_1_22_7"/>
<name>D5V731_ARCNC</name>
<evidence type="ECO:0000256" key="1">
    <source>
        <dbReference type="ARBA" id="ARBA00022448"/>
    </source>
</evidence>
<dbReference type="SUPFAM" id="SSF52540">
    <property type="entry name" value="P-loop containing nucleoside triphosphate hydrolases"/>
    <property type="match status" value="1"/>
</dbReference>
<dbReference type="InterPro" id="IPR017871">
    <property type="entry name" value="ABC_transporter-like_CS"/>
</dbReference>
<protein>
    <submittedName>
        <fullName evidence="5">ABC transporter related protein</fullName>
    </submittedName>
</protein>
<dbReference type="InterPro" id="IPR003439">
    <property type="entry name" value="ABC_transporter-like_ATP-bd"/>
</dbReference>
<sequence length="232" mass="26402" precursor="true">MLNINILEKKFGKTIILKDINIFIEEGELISIIGPSGCGKTTILNIVSGLDTNYIGSLSGDFSKLSFMFQDDRLLPWLNIKDNLLLVSKTKDIEEIEELLSLIGLNHILNEYPNRLSGGMKRRIALIRAFINRPKIIVLDEPFISLDYPTSMALKKDFLIFCKKFNPTVILVTHDLSEAVHLSSRIIFLSSTYATKILDYKNDNNQESDIKKIDEKKNIILDLYPKILEGKI</sequence>
<dbReference type="GO" id="GO:0016887">
    <property type="term" value="F:ATP hydrolysis activity"/>
    <property type="evidence" value="ECO:0007669"/>
    <property type="project" value="InterPro"/>
</dbReference>
<evidence type="ECO:0000313" key="6">
    <source>
        <dbReference type="Proteomes" id="UP000000939"/>
    </source>
</evidence>
<organism evidence="5 6">
    <name type="scientific">Arcobacter nitrofigilis (strain ATCC 33309 / DSM 7299 / CCUG 15893 / LMG 7604 / NCTC 12251 / CI)</name>
    <name type="common">Campylobacter nitrofigilis</name>
    <dbReference type="NCBI Taxonomy" id="572480"/>
    <lineage>
        <taxon>Bacteria</taxon>
        <taxon>Pseudomonadati</taxon>
        <taxon>Campylobacterota</taxon>
        <taxon>Epsilonproteobacteria</taxon>
        <taxon>Campylobacterales</taxon>
        <taxon>Arcobacteraceae</taxon>
        <taxon>Arcobacter</taxon>
    </lineage>
</organism>